<evidence type="ECO:0000256" key="1">
    <source>
        <dbReference type="ARBA" id="ARBA00007450"/>
    </source>
</evidence>
<evidence type="ECO:0000256" key="4">
    <source>
        <dbReference type="ARBA" id="ARBA00022776"/>
    </source>
</evidence>
<evidence type="ECO:0000256" key="2">
    <source>
        <dbReference type="ARBA" id="ARBA00016066"/>
    </source>
</evidence>
<evidence type="ECO:0000256" key="5">
    <source>
        <dbReference type="ARBA" id="ARBA00022786"/>
    </source>
</evidence>
<dbReference type="Proteomes" id="UP001497392">
    <property type="component" value="Unassembled WGS sequence"/>
</dbReference>
<comment type="similarity">
    <text evidence="1">Belongs to the APC5 family.</text>
</comment>
<evidence type="ECO:0000256" key="7">
    <source>
        <dbReference type="ARBA" id="ARBA00031069"/>
    </source>
</evidence>
<comment type="caution">
    <text evidence="10">The sequence shown here is derived from an EMBL/GenBank/DDBJ whole genome shotgun (WGS) entry which is preliminary data.</text>
</comment>
<dbReference type="PANTHER" id="PTHR12830:SF9">
    <property type="entry name" value="ANAPHASE-PROMOTING COMPLEX SUBUNIT 5"/>
    <property type="match status" value="1"/>
</dbReference>
<reference evidence="10 11" key="1">
    <citation type="submission" date="2024-06" db="EMBL/GenBank/DDBJ databases">
        <authorList>
            <person name="Kraege A."/>
            <person name="Thomma B."/>
        </authorList>
    </citation>
    <scope>NUCLEOTIDE SEQUENCE [LARGE SCALE GENOMIC DNA]</scope>
</reference>
<dbReference type="InterPro" id="IPR011990">
    <property type="entry name" value="TPR-like_helical_dom_sf"/>
</dbReference>
<evidence type="ECO:0000256" key="8">
    <source>
        <dbReference type="ARBA" id="ARBA00045696"/>
    </source>
</evidence>
<evidence type="ECO:0000313" key="10">
    <source>
        <dbReference type="EMBL" id="CAL5229823.1"/>
    </source>
</evidence>
<dbReference type="SUPFAM" id="SSF48452">
    <property type="entry name" value="TPR-like"/>
    <property type="match status" value="1"/>
</dbReference>
<dbReference type="InterPro" id="IPR037679">
    <property type="entry name" value="Apc5"/>
</dbReference>
<dbReference type="Pfam" id="PF12862">
    <property type="entry name" value="ANAPC5"/>
    <property type="match status" value="1"/>
</dbReference>
<keyword evidence="5" id="KW-0833">Ubl conjugation pathway</keyword>
<comment type="function">
    <text evidence="8">Component of the anaphase promoting complex/cyclosome (APC/C), a cell cycle-regulated E3 ubiquitin ligase that controls progression through mitosis and the G1 phase of the cell cycle. The APC/C complex acts by mediating ubiquitination and subsequent degradation of target proteins: it mainly mediates the formation of 'Lys-11'-linked polyubiquitin chains and, to a lower extent, the formation of 'Lys-48'- and 'Lys-63'-linked polyubiquitin chains. The APC/C complex catalyzes assembly of branched 'Lys-11'-/'Lys-48'-linked branched ubiquitin chains on target proteins.</text>
</comment>
<keyword evidence="4" id="KW-0498">Mitosis</keyword>
<keyword evidence="3" id="KW-0132">Cell division</keyword>
<keyword evidence="11" id="KW-1185">Reference proteome</keyword>
<dbReference type="PANTHER" id="PTHR12830">
    <property type="entry name" value="ANAPHASE-PROMOTING COMPLEX SUBUNIT 5"/>
    <property type="match status" value="1"/>
</dbReference>
<keyword evidence="6" id="KW-0131">Cell cycle</keyword>
<protein>
    <recommendedName>
        <fullName evidence="2">Anaphase-promoting complex subunit 5</fullName>
    </recommendedName>
    <alternativeName>
        <fullName evidence="7">Cyclosome subunit 5</fullName>
    </alternativeName>
</protein>
<dbReference type="InterPro" id="IPR026000">
    <property type="entry name" value="Apc5_dom"/>
</dbReference>
<evidence type="ECO:0000256" key="3">
    <source>
        <dbReference type="ARBA" id="ARBA00022618"/>
    </source>
</evidence>
<accession>A0ABP1GHS3</accession>
<evidence type="ECO:0000313" key="11">
    <source>
        <dbReference type="Proteomes" id="UP001497392"/>
    </source>
</evidence>
<name>A0ABP1GHS3_9CHLO</name>
<dbReference type="EMBL" id="CAXHTA020000021">
    <property type="protein sequence ID" value="CAL5229823.1"/>
    <property type="molecule type" value="Genomic_DNA"/>
</dbReference>
<feature type="domain" description="Anaphase-promoting complex subunit 5" evidence="9">
    <location>
        <begin position="180"/>
        <end position="267"/>
    </location>
</feature>
<sequence>MLDQKVASGGLRPQDVALCTLLRALGTAQKKPVLGSQIFRKVLQLTHNYSALSNMALSSLLSQLQLQDAAGVAAVWAPEVVRDQLQAFRSSDDLLSFFTELKDLLHGSSDLEEAQGGFHPLSALGQYLHRCCLDFENLTLEGVCRLLSEIQRFVDTPEVYASQAGQEPGHHHTQTLLKAHADALNKQDVTLAINRSHEYFDHKGAGATQGSGGKHQSALLNLGAVHAHFGHVQEATLALTEAMHIAQQSGDNTALVHALAMLAHLVDSASLSAAPVASSGPPSRRAEAKHTHLLHLLRKCLARAQKLQLPHIEAYARLVLAKFSLQRNTAIAGPTSMEEEQHDAGHNSAATAVSRAWQDTAHCHLAASLAAAVPVPPMPAVAPAAGANPPRHVLADLYLQTEHAAFDSEFRESHAAVASATQQSTAAALLLKGLPWNRAAAPGLAAASALTHLSCHGDASSQERSLAFAQLAQYAAEHKGYRAAEQVLQVADVELPGSQSAPLMMARLGIAHSRALAWRDISAAKRFGSMMSALCHPDDAVAMEYRVEAETRNAQTLLRAGNHEEALHAASQLFELCTEADFQEEAVGMLILMADIHCEAEQPCSALPYALSAWLHATELGMDMKAAEASARLADANTKMGSASMAASAFHQQLPCVAAAAPLKVKARVLSAMADALLVGASESEMQEHPDRYLAPLKAAAAAMEECEDWAGAADTQHLMALVCDTAHLLPQRNLAAGSWQRLSARACSVSP</sequence>
<gene>
    <name evidence="10" type="primary">g13226</name>
    <name evidence="10" type="ORF">VP750_LOCUS11729</name>
</gene>
<evidence type="ECO:0000259" key="9">
    <source>
        <dbReference type="Pfam" id="PF12862"/>
    </source>
</evidence>
<proteinExistence type="inferred from homology"/>
<evidence type="ECO:0000256" key="6">
    <source>
        <dbReference type="ARBA" id="ARBA00023306"/>
    </source>
</evidence>
<organism evidence="10 11">
    <name type="scientific">Coccomyxa viridis</name>
    <dbReference type="NCBI Taxonomy" id="1274662"/>
    <lineage>
        <taxon>Eukaryota</taxon>
        <taxon>Viridiplantae</taxon>
        <taxon>Chlorophyta</taxon>
        <taxon>core chlorophytes</taxon>
        <taxon>Trebouxiophyceae</taxon>
        <taxon>Trebouxiophyceae incertae sedis</taxon>
        <taxon>Coccomyxaceae</taxon>
        <taxon>Coccomyxa</taxon>
    </lineage>
</organism>